<comment type="catalytic activity">
    <reaction evidence="6 7">
        <text>O-phospho-L-threonyl-[protein] + H2O = L-threonyl-[protein] + phosphate</text>
        <dbReference type="Rhea" id="RHEA:47004"/>
        <dbReference type="Rhea" id="RHEA-COMP:11060"/>
        <dbReference type="Rhea" id="RHEA-COMP:11605"/>
        <dbReference type="ChEBI" id="CHEBI:15377"/>
        <dbReference type="ChEBI" id="CHEBI:30013"/>
        <dbReference type="ChEBI" id="CHEBI:43474"/>
        <dbReference type="ChEBI" id="CHEBI:61977"/>
        <dbReference type="EC" id="3.1.3.16"/>
    </reaction>
</comment>
<evidence type="ECO:0000256" key="2">
    <source>
        <dbReference type="ARBA" id="ARBA00022801"/>
    </source>
</evidence>
<evidence type="ECO:0000259" key="9">
    <source>
        <dbReference type="PROSITE" id="PS00125"/>
    </source>
</evidence>
<keyword evidence="1" id="KW-0479">Metal-binding</keyword>
<dbReference type="InterPro" id="IPR006186">
    <property type="entry name" value="Ser/Thr-sp_prot-phosphatase"/>
</dbReference>
<sequence length="1056" mass="121020">MDRNRIWSDEATPTKPPPLFGNFFEGWSFGKSDMPLTPPPDEELLEEEFVDADDTSFSSRTSSTNLHPQSSSSFSTPVIYQSRRKSSIQVGNQVMTKLLEEDNVKNAIEILQQALNHLNMAQQEEAEDKSAISKIYSKIIKSLCDPTISKIVDEMTPDDQKSDIHHSVLWRLFTKVVESGHVLQTDAHLAVVNTLVDKGQEMLALQAMYTLPRKEWDTQCYRKAILLHLMQHPKQIIEAQKLLSDYGKPYLEIANPTAPNDLPPIRIAMPLMTEITENDQFKLWMFYQAAQSRDNDYWTREMQTYEAKREETLTLLREKENDTTDWALEQFNIETEKLKVDRKSTESDNTMIYIAMNNNQFEYAWQVYLAMADAVNESTPCIVMHLCWVAFRQIPIADVSYRTDWETRAWLVYSRFMCSEYLHPDQPEAPSFLHDILSIATHTPEVSVDKKTRYTKAMSIYNLLSRLHFDKLLCDDRVIEPLICTILYECKGSPMNIVNMCQKAFEIIDRKNEIVQRLPFDQTKQTPYSIIWGLLILCLKSGDETHFQKVLSWLLHNVLETNRASTLPSSILAPIQEFHDMYICNRKTCYFQEYMFRYIRYTDDLDNTIPINMNVFGFLSDDKNEDYNQQLLWHSNIKEPQEPNIAMAILMGAALSEKLVQKQMSEIPDNELSNATATSVNSILVSSSVQRNKAPTNIVTAQNTFKNTTGAISPPYSPITDSNQLTFSSQNQLTATSIRSIGWNLDIDECISRLLDAGVKNKSSTRKLNPPVKILGDIHGQFQDLIRLFEMGGFPPDSNYLFLGDYVDRGKQSLETILLLFCFKIKYPENFFLLRGNHECANVTRVYGFYDECKRRTNVKVWKTFVDVFNTLPIAALVAGKIFCVHGGLSPSLHSMDDVRNIMRPTDVPEYGLLNDLLWSDPSDTSVEWEDNERGVSYCFGKKIVNEFLAKHDLDLVCRAHMVVEDGYQFFNERTLVTVFSAPNYCGEFDNFGAIMSINEELLCSFELLAPMEHPSAAKVQEAHKNKGRRPSPPMIDTSTVPELQEVPTLIVQSPA</sequence>
<proteinExistence type="inferred from homology"/>
<evidence type="ECO:0000313" key="11">
    <source>
        <dbReference type="Proteomes" id="UP000613177"/>
    </source>
</evidence>
<feature type="region of interest" description="Disordered" evidence="8">
    <location>
        <begin position="1018"/>
        <end position="1056"/>
    </location>
</feature>
<evidence type="ECO:0000256" key="4">
    <source>
        <dbReference type="ARBA" id="ARBA00023211"/>
    </source>
</evidence>
<dbReference type="InterPro" id="IPR004843">
    <property type="entry name" value="Calcineurin-like_PHP"/>
</dbReference>
<dbReference type="PANTHER" id="PTHR11668:SF484">
    <property type="entry name" value="SERINE_THREONINE-PROTEIN PHOSPHATASE PP-Z1-RELATED"/>
    <property type="match status" value="1"/>
</dbReference>
<protein>
    <recommendedName>
        <fullName evidence="7">Serine/threonine-protein phosphatase</fullName>
        <ecNumber evidence="7">3.1.3.16</ecNumber>
    </recommendedName>
</protein>
<evidence type="ECO:0000256" key="8">
    <source>
        <dbReference type="SAM" id="MobiDB-lite"/>
    </source>
</evidence>
<dbReference type="InterPro" id="IPR029052">
    <property type="entry name" value="Metallo-depent_PP-like"/>
</dbReference>
<dbReference type="Gene3D" id="3.60.21.10">
    <property type="match status" value="1"/>
</dbReference>
<evidence type="ECO:0000256" key="3">
    <source>
        <dbReference type="ARBA" id="ARBA00022912"/>
    </source>
</evidence>
<gene>
    <name evidence="10" type="ORF">INT48_007662</name>
</gene>
<feature type="domain" description="Serine/threonine specific protein phosphatases" evidence="9">
    <location>
        <begin position="834"/>
        <end position="839"/>
    </location>
</feature>
<dbReference type="Pfam" id="PF00149">
    <property type="entry name" value="Metallophos"/>
    <property type="match status" value="1"/>
</dbReference>
<feature type="region of interest" description="Disordered" evidence="8">
    <location>
        <begin position="52"/>
        <end position="78"/>
    </location>
</feature>
<feature type="compositionally biased region" description="Polar residues" evidence="8">
    <location>
        <begin position="65"/>
        <end position="78"/>
    </location>
</feature>
<dbReference type="GO" id="GO:0046872">
    <property type="term" value="F:metal ion binding"/>
    <property type="evidence" value="ECO:0007669"/>
    <property type="project" value="UniProtKB-KW"/>
</dbReference>
<evidence type="ECO:0000256" key="6">
    <source>
        <dbReference type="ARBA" id="ARBA00048336"/>
    </source>
</evidence>
<dbReference type="SUPFAM" id="SSF56300">
    <property type="entry name" value="Metallo-dependent phosphatases"/>
    <property type="match status" value="1"/>
</dbReference>
<dbReference type="GO" id="GO:0005737">
    <property type="term" value="C:cytoplasm"/>
    <property type="evidence" value="ECO:0007669"/>
    <property type="project" value="TreeGrafter"/>
</dbReference>
<dbReference type="PROSITE" id="PS00125">
    <property type="entry name" value="SER_THR_PHOSPHATASE"/>
    <property type="match status" value="1"/>
</dbReference>
<dbReference type="FunFam" id="3.60.21.10:FF:000026">
    <property type="entry name" value="Serine/threonine-protein phosphatase"/>
    <property type="match status" value="1"/>
</dbReference>
<dbReference type="PRINTS" id="PR00114">
    <property type="entry name" value="STPHPHTASE"/>
</dbReference>
<evidence type="ECO:0000313" key="10">
    <source>
        <dbReference type="EMBL" id="KAG2230367.1"/>
    </source>
</evidence>
<comment type="catalytic activity">
    <reaction evidence="5">
        <text>O-phospho-L-seryl-[protein] + H2O = L-seryl-[protein] + phosphate</text>
        <dbReference type="Rhea" id="RHEA:20629"/>
        <dbReference type="Rhea" id="RHEA-COMP:9863"/>
        <dbReference type="Rhea" id="RHEA-COMP:11604"/>
        <dbReference type="ChEBI" id="CHEBI:15377"/>
        <dbReference type="ChEBI" id="CHEBI:29999"/>
        <dbReference type="ChEBI" id="CHEBI:43474"/>
        <dbReference type="ChEBI" id="CHEBI:83421"/>
        <dbReference type="EC" id="3.1.3.16"/>
    </reaction>
</comment>
<name>A0A8H7SLJ6_9FUNG</name>
<comment type="caution">
    <text evidence="10">The sequence shown here is derived from an EMBL/GenBank/DDBJ whole genome shotgun (WGS) entry which is preliminary data.</text>
</comment>
<dbReference type="GO" id="GO:0004722">
    <property type="term" value="F:protein serine/threonine phosphatase activity"/>
    <property type="evidence" value="ECO:0007669"/>
    <property type="project" value="UniProtKB-EC"/>
</dbReference>
<feature type="compositionally biased region" description="Low complexity" evidence="8">
    <location>
        <begin position="55"/>
        <end position="64"/>
    </location>
</feature>
<evidence type="ECO:0000256" key="1">
    <source>
        <dbReference type="ARBA" id="ARBA00022723"/>
    </source>
</evidence>
<dbReference type="PANTHER" id="PTHR11668">
    <property type="entry name" value="SERINE/THREONINE PROTEIN PHOSPHATASE"/>
    <property type="match status" value="1"/>
</dbReference>
<comment type="similarity">
    <text evidence="7">Belongs to the PPP phosphatase family.</text>
</comment>
<organism evidence="10 11">
    <name type="scientific">Thamnidium elegans</name>
    <dbReference type="NCBI Taxonomy" id="101142"/>
    <lineage>
        <taxon>Eukaryota</taxon>
        <taxon>Fungi</taxon>
        <taxon>Fungi incertae sedis</taxon>
        <taxon>Mucoromycota</taxon>
        <taxon>Mucoromycotina</taxon>
        <taxon>Mucoromycetes</taxon>
        <taxon>Mucorales</taxon>
        <taxon>Mucorineae</taxon>
        <taxon>Mucoraceae</taxon>
        <taxon>Thamnidium</taxon>
    </lineage>
</organism>
<reference evidence="10" key="1">
    <citation type="submission" date="2021-01" db="EMBL/GenBank/DDBJ databases">
        <title>Metabolic potential, ecology and presence of endohyphal bacteria is reflected in genomic diversity of Mucoromycotina.</title>
        <authorList>
            <person name="Muszewska A."/>
            <person name="Okrasinska A."/>
            <person name="Steczkiewicz K."/>
            <person name="Drgas O."/>
            <person name="Orlowska M."/>
            <person name="Perlinska-Lenart U."/>
            <person name="Aleksandrzak-Piekarczyk T."/>
            <person name="Szatraj K."/>
            <person name="Zielenkiewicz U."/>
            <person name="Pilsyk S."/>
            <person name="Malc E."/>
            <person name="Mieczkowski P."/>
            <person name="Kruszewska J.S."/>
            <person name="Biernat P."/>
            <person name="Pawlowska J."/>
        </authorList>
    </citation>
    <scope>NUCLEOTIDE SEQUENCE</scope>
    <source>
        <strain evidence="10">WA0000018081</strain>
    </source>
</reference>
<dbReference type="EC" id="3.1.3.16" evidence="7"/>
<dbReference type="InterPro" id="IPR050341">
    <property type="entry name" value="PP1_catalytic_subunit"/>
</dbReference>
<accession>A0A8H7SLJ6</accession>
<dbReference type="EMBL" id="JAEPRE010000206">
    <property type="protein sequence ID" value="KAG2230367.1"/>
    <property type="molecule type" value="Genomic_DNA"/>
</dbReference>
<dbReference type="GO" id="GO:0005634">
    <property type="term" value="C:nucleus"/>
    <property type="evidence" value="ECO:0007669"/>
    <property type="project" value="TreeGrafter"/>
</dbReference>
<evidence type="ECO:0000256" key="5">
    <source>
        <dbReference type="ARBA" id="ARBA00047761"/>
    </source>
</evidence>
<dbReference type="Proteomes" id="UP000613177">
    <property type="component" value="Unassembled WGS sequence"/>
</dbReference>
<keyword evidence="3" id="KW-0904">Protein phosphatase</keyword>
<evidence type="ECO:0000256" key="7">
    <source>
        <dbReference type="RuleBase" id="RU004273"/>
    </source>
</evidence>
<dbReference type="SMART" id="SM00156">
    <property type="entry name" value="PP2Ac"/>
    <property type="match status" value="1"/>
</dbReference>
<keyword evidence="11" id="KW-1185">Reference proteome</keyword>
<keyword evidence="4" id="KW-0464">Manganese</keyword>
<dbReference type="AlphaFoldDB" id="A0A8H7SLJ6"/>
<keyword evidence="2 7" id="KW-0378">Hydrolase</keyword>